<dbReference type="Pfam" id="PF14215">
    <property type="entry name" value="bHLH-MYC_N"/>
    <property type="match status" value="1"/>
</dbReference>
<name>A0A200Q9M0_MACCD</name>
<dbReference type="PANTHER" id="PTHR46196:SF4">
    <property type="entry name" value="TRANSCRIPTION FACTOR LHW"/>
    <property type="match status" value="1"/>
</dbReference>
<dbReference type="EMBL" id="MVGT01002634">
    <property type="protein sequence ID" value="OVA07152.1"/>
    <property type="molecule type" value="Genomic_DNA"/>
</dbReference>
<feature type="region of interest" description="Disordered" evidence="3">
    <location>
        <begin position="399"/>
        <end position="431"/>
    </location>
</feature>
<evidence type="ECO:0000256" key="3">
    <source>
        <dbReference type="SAM" id="MobiDB-lite"/>
    </source>
</evidence>
<gene>
    <name evidence="5" type="ORF">BVC80_1289g73</name>
</gene>
<dbReference type="PROSITE" id="PS50888">
    <property type="entry name" value="BHLH"/>
    <property type="match status" value="1"/>
</dbReference>
<feature type="compositionally biased region" description="Low complexity" evidence="3">
    <location>
        <begin position="410"/>
        <end position="422"/>
    </location>
</feature>
<protein>
    <submittedName>
        <fullName evidence="5">Myc-type</fullName>
    </submittedName>
</protein>
<evidence type="ECO:0000313" key="6">
    <source>
        <dbReference type="Proteomes" id="UP000195402"/>
    </source>
</evidence>
<feature type="compositionally biased region" description="Basic and acidic residues" evidence="3">
    <location>
        <begin position="752"/>
        <end position="765"/>
    </location>
</feature>
<dbReference type="InterPro" id="IPR011598">
    <property type="entry name" value="bHLH_dom"/>
</dbReference>
<keyword evidence="2" id="KW-0804">Transcription</keyword>
<sequence length="964" mass="104000">MGTLLKEALKCLCGENQWSYAVFWKIGFNNPTLLVWEEYHYEPARHSSLPAISGIESTELLLKEWEGLWNSPESHLPQLGCQTGDKVLLLINKMMINNQVHVVGEGIVGRAAFMGMHQWILQEHCMVEGYPSEVLAEVQLQFSAGMQTVAVIPVLPHGVVQLGSTLAVVENTGFVSDVKSLFAQLGSVPGALLSDTYTREDPGLEIGASSSLEVPISADPSGNLSSQAATFVPLTGAGFNQQNSTYQAAGFGNQPSRSLAAQIHGNLQLQPNSSLTPTSANTFNDLFQIKNPPNVQPNFPFKREPETRETGAQVILASTDARLNKQASPNNSSTRSSHQFIESSSSSSSLTFIGQQILSGAGLPTSINSSKSQLRSSRGMIPTSLKDSIPITLFGGSKSLDTGNDHQTLTSSSCSRSITRGSAESNSPYPPLKGLQLNCSASGMVSASNHQNSSNCSDVLPRVPLMSHPSTNDNHIQTKWNAGKQVIENDLFQALHILSAHPDERISRSTQVPDFFHDHWVSSMELDKGTSGSCNTFSEDAQVKPPLGDDLFEILGLDTKSGKHCGSWKDSLTNGGDANMRNANMDVSKCITQTDACPDFYAMNDGISESGIFSETASDHLLDAVVSKVHSGAKQITDDDVSCWTTLTKTSSSSVPTGSPSGGNVRVLDQKQGKIYGLPPSLLKAQTAGPSSFNSGCMKDNAGETSQISSMYGSQISLVVEDGQNMKCENSISTAQSKRPHETGKANRKRLRPGESPRPRPKDRQMIQDRVKELREIVPNGAKCSIDALLERTIKHMLFLQSVTKHADKLKQTGESKIISKDGGLLSNGNFEGGATWAFEVGSQSMVCPIIVEDLNPPRQMLVEMLCEERGFFLEIADIIRGLGLTILKGVMEARNDKVWVRFTVEANRDVTRMEIFLSLVHLLEQAVKGNTAASKGIAGGKMIAHDTSHQASIPATGQSASLQ</sequence>
<proteinExistence type="predicted"/>
<dbReference type="FunCoup" id="A0A200Q9M0">
    <property type="interactions" value="1745"/>
</dbReference>
<dbReference type="GO" id="GO:0046983">
    <property type="term" value="F:protein dimerization activity"/>
    <property type="evidence" value="ECO:0007669"/>
    <property type="project" value="InterPro"/>
</dbReference>
<reference evidence="5 6" key="1">
    <citation type="journal article" date="2017" name="Mol. Plant">
        <title>The Genome of Medicinal Plant Macleaya cordata Provides New Insights into Benzylisoquinoline Alkaloids Metabolism.</title>
        <authorList>
            <person name="Liu X."/>
            <person name="Liu Y."/>
            <person name="Huang P."/>
            <person name="Ma Y."/>
            <person name="Qing Z."/>
            <person name="Tang Q."/>
            <person name="Cao H."/>
            <person name="Cheng P."/>
            <person name="Zheng Y."/>
            <person name="Yuan Z."/>
            <person name="Zhou Y."/>
            <person name="Liu J."/>
            <person name="Tang Z."/>
            <person name="Zhuo Y."/>
            <person name="Zhang Y."/>
            <person name="Yu L."/>
            <person name="Huang J."/>
            <person name="Yang P."/>
            <person name="Peng Q."/>
            <person name="Zhang J."/>
            <person name="Jiang W."/>
            <person name="Zhang Z."/>
            <person name="Lin K."/>
            <person name="Ro D.K."/>
            <person name="Chen X."/>
            <person name="Xiong X."/>
            <person name="Shang Y."/>
            <person name="Huang S."/>
            <person name="Zeng J."/>
        </authorList>
    </citation>
    <scope>NUCLEOTIDE SEQUENCE [LARGE SCALE GENOMIC DNA]</scope>
    <source>
        <strain evidence="6">cv. BLH2017</strain>
        <tissue evidence="5">Root</tissue>
    </source>
</reference>
<evidence type="ECO:0000313" key="5">
    <source>
        <dbReference type="EMBL" id="OVA07152.1"/>
    </source>
</evidence>
<dbReference type="InParanoid" id="A0A200Q9M0"/>
<dbReference type="CDD" id="cd18915">
    <property type="entry name" value="bHLH_AtLHW_like"/>
    <property type="match status" value="1"/>
</dbReference>
<dbReference type="InterPro" id="IPR043561">
    <property type="entry name" value="LHW-like"/>
</dbReference>
<dbReference type="Proteomes" id="UP000195402">
    <property type="component" value="Unassembled WGS sequence"/>
</dbReference>
<feature type="region of interest" description="Disordered" evidence="3">
    <location>
        <begin position="731"/>
        <end position="765"/>
    </location>
</feature>
<keyword evidence="6" id="KW-1185">Reference proteome</keyword>
<dbReference type="GO" id="GO:0003700">
    <property type="term" value="F:DNA-binding transcription factor activity"/>
    <property type="evidence" value="ECO:0007669"/>
    <property type="project" value="InterPro"/>
</dbReference>
<dbReference type="STRING" id="56857.A0A200Q9M0"/>
<dbReference type="AlphaFoldDB" id="A0A200Q9M0"/>
<comment type="caution">
    <text evidence="5">The sequence shown here is derived from an EMBL/GenBank/DDBJ whole genome shotgun (WGS) entry which is preliminary data.</text>
</comment>
<accession>A0A200Q9M0</accession>
<organism evidence="5 6">
    <name type="scientific">Macleaya cordata</name>
    <name type="common">Five-seeded plume-poppy</name>
    <name type="synonym">Bocconia cordata</name>
    <dbReference type="NCBI Taxonomy" id="56857"/>
    <lineage>
        <taxon>Eukaryota</taxon>
        <taxon>Viridiplantae</taxon>
        <taxon>Streptophyta</taxon>
        <taxon>Embryophyta</taxon>
        <taxon>Tracheophyta</taxon>
        <taxon>Spermatophyta</taxon>
        <taxon>Magnoliopsida</taxon>
        <taxon>Ranunculales</taxon>
        <taxon>Papaveraceae</taxon>
        <taxon>Papaveroideae</taxon>
        <taxon>Macleaya</taxon>
    </lineage>
</organism>
<dbReference type="Pfam" id="PF23176">
    <property type="entry name" value="bHLH_LHW"/>
    <property type="match status" value="1"/>
</dbReference>
<dbReference type="InterPro" id="IPR025610">
    <property type="entry name" value="MYC/MYB_N"/>
</dbReference>
<dbReference type="OMA" id="NKMMMDN"/>
<evidence type="ECO:0000256" key="2">
    <source>
        <dbReference type="ARBA" id="ARBA00023163"/>
    </source>
</evidence>
<feature type="compositionally biased region" description="Polar residues" evidence="3">
    <location>
        <begin position="399"/>
        <end position="409"/>
    </location>
</feature>
<feature type="domain" description="BHLH" evidence="4">
    <location>
        <begin position="751"/>
        <end position="800"/>
    </location>
</feature>
<evidence type="ECO:0000256" key="1">
    <source>
        <dbReference type="ARBA" id="ARBA00023015"/>
    </source>
</evidence>
<dbReference type="PANTHER" id="PTHR46196">
    <property type="entry name" value="TRANSCRIPTION FACTOR BHLH155-LIKE ISOFORM X1-RELATED"/>
    <property type="match status" value="1"/>
</dbReference>
<keyword evidence="1" id="KW-0805">Transcription regulation</keyword>
<evidence type="ECO:0000259" key="4">
    <source>
        <dbReference type="PROSITE" id="PS50888"/>
    </source>
</evidence>
<dbReference type="OrthoDB" id="1883654at2759"/>